<dbReference type="GO" id="GO:0010181">
    <property type="term" value="F:FMN binding"/>
    <property type="evidence" value="ECO:0007669"/>
    <property type="project" value="InterPro"/>
</dbReference>
<dbReference type="OrthoDB" id="9801479at2"/>
<evidence type="ECO:0000313" key="5">
    <source>
        <dbReference type="Proteomes" id="UP000245974"/>
    </source>
</evidence>
<keyword evidence="2" id="KW-0288">FMN</keyword>
<reference evidence="5" key="1">
    <citation type="submission" date="2018-03" db="EMBL/GenBank/DDBJ databases">
        <authorList>
            <person name="Blom J."/>
        </authorList>
    </citation>
    <scope>NUCLEOTIDE SEQUENCE [LARGE SCALE GENOMIC DNA]</scope>
    <source>
        <strain evidence="5">KPC-SM-21</strain>
    </source>
</reference>
<accession>A0A2U3MV96</accession>
<gene>
    <name evidence="4" type="primary">pnpB_1</name>
    <name evidence="4" type="ORF">KPC_0538</name>
</gene>
<dbReference type="InterPro" id="IPR029039">
    <property type="entry name" value="Flavoprotein-like_sf"/>
</dbReference>
<sequence>MSKIAVVYYSGYGHTKVIAETFADEVDAQLVEINQEGEISEGDWEILNISDAIVFGAPTYMGGTPWQFKKFADATSKIWFTRGWEDKVFAGFTNSASLNGDKQVTLIGLQTLASQHGGIWISLGLAPSNTKAATRQDVNNLGGSVGLLVQSPSDASADEIPSGDLDTAKRFARRIKQITDKFVGS</sequence>
<keyword evidence="1" id="KW-0285">Flavoprotein</keyword>
<dbReference type="Proteomes" id="UP000245974">
    <property type="component" value="Unassembled WGS sequence"/>
</dbReference>
<dbReference type="InterPro" id="IPR026816">
    <property type="entry name" value="Flavodoxin_dom"/>
</dbReference>
<dbReference type="Gene3D" id="3.40.50.360">
    <property type="match status" value="1"/>
</dbReference>
<dbReference type="RefSeq" id="WP_121972897.1">
    <property type="nucleotide sequence ID" value="NZ_OOGT01000014.1"/>
</dbReference>
<organism evidence="4 5">
    <name type="scientific">Acinetobacter stercoris</name>
    <dbReference type="NCBI Taxonomy" id="2126983"/>
    <lineage>
        <taxon>Bacteria</taxon>
        <taxon>Pseudomonadati</taxon>
        <taxon>Pseudomonadota</taxon>
        <taxon>Gammaproteobacteria</taxon>
        <taxon>Moraxellales</taxon>
        <taxon>Moraxellaceae</taxon>
        <taxon>Acinetobacter</taxon>
    </lineage>
</organism>
<dbReference type="Pfam" id="PF12724">
    <property type="entry name" value="Flavodoxin_5"/>
    <property type="match status" value="1"/>
</dbReference>
<dbReference type="InterPro" id="IPR008254">
    <property type="entry name" value="Flavodoxin/NO_synth"/>
</dbReference>
<name>A0A2U3MV96_9GAMM</name>
<dbReference type="PANTHER" id="PTHR30546:SF23">
    <property type="entry name" value="FLAVOPROTEIN-LIKE PROTEIN YCP4-RELATED"/>
    <property type="match status" value="1"/>
</dbReference>
<dbReference type="PROSITE" id="PS50902">
    <property type="entry name" value="FLAVODOXIN_LIKE"/>
    <property type="match status" value="1"/>
</dbReference>
<dbReference type="EC" id="1.6.5.2" evidence="4"/>
<dbReference type="EMBL" id="OOGT01000014">
    <property type="protein sequence ID" value="SPL69360.1"/>
    <property type="molecule type" value="Genomic_DNA"/>
</dbReference>
<feature type="domain" description="Flavodoxin-like" evidence="3">
    <location>
        <begin position="4"/>
        <end position="146"/>
    </location>
</feature>
<dbReference type="InParanoid" id="A0A2U3MV96"/>
<evidence type="ECO:0000256" key="2">
    <source>
        <dbReference type="ARBA" id="ARBA00022643"/>
    </source>
</evidence>
<dbReference type="PANTHER" id="PTHR30546">
    <property type="entry name" value="FLAVODOXIN-RELATED PROTEIN WRBA-RELATED"/>
    <property type="match status" value="1"/>
</dbReference>
<keyword evidence="4" id="KW-0560">Oxidoreductase</keyword>
<evidence type="ECO:0000256" key="1">
    <source>
        <dbReference type="ARBA" id="ARBA00022630"/>
    </source>
</evidence>
<dbReference type="SUPFAM" id="SSF52218">
    <property type="entry name" value="Flavoproteins"/>
    <property type="match status" value="1"/>
</dbReference>
<proteinExistence type="predicted"/>
<evidence type="ECO:0000259" key="3">
    <source>
        <dbReference type="PROSITE" id="PS50902"/>
    </source>
</evidence>
<protein>
    <submittedName>
        <fullName evidence="4">p-benzoquinone reductase</fullName>
        <ecNumber evidence="4">1.6.5.2</ecNumber>
    </submittedName>
</protein>
<keyword evidence="5" id="KW-1185">Reference proteome</keyword>
<dbReference type="GO" id="GO:0016020">
    <property type="term" value="C:membrane"/>
    <property type="evidence" value="ECO:0007669"/>
    <property type="project" value="TreeGrafter"/>
</dbReference>
<evidence type="ECO:0000313" key="4">
    <source>
        <dbReference type="EMBL" id="SPL69360.1"/>
    </source>
</evidence>
<dbReference type="GO" id="GO:0003955">
    <property type="term" value="F:NAD(P)H dehydrogenase (quinone) activity"/>
    <property type="evidence" value="ECO:0007669"/>
    <property type="project" value="UniProtKB-EC"/>
</dbReference>
<dbReference type="AlphaFoldDB" id="A0A2U3MV96"/>